<comment type="cofactor">
    <cofactor evidence="12">
        <name>Mg(2+)</name>
        <dbReference type="ChEBI" id="CHEBI:18420"/>
    </cofactor>
    <text evidence="12">Requires a divalent cation, most likely magnesium in vivo, as an electrophilic catalyst to aid phosphoryl group transfer. It is the chelate of the metal and the nucleotide that is the actual substrate.</text>
</comment>
<keyword evidence="6 12" id="KW-0547">Nucleotide-binding</keyword>
<keyword evidence="11 12" id="KW-0119">Carbohydrate metabolism</keyword>
<comment type="function">
    <text evidence="12">Catalyzes the phosphorylation of ribose at O-5 in a reaction requiring ATP and magnesium. The resulting D-ribose-5-phosphate can then be used either for sythesis of nucleotides, histidine, and tryptophan, or as a component of the pentose phosphate pathway.</text>
</comment>
<feature type="binding site" evidence="12">
    <location>
        <position position="290"/>
    </location>
    <ligand>
        <name>K(+)</name>
        <dbReference type="ChEBI" id="CHEBI:29103"/>
    </ligand>
</feature>
<dbReference type="InterPro" id="IPR011611">
    <property type="entry name" value="PfkB_dom"/>
</dbReference>
<evidence type="ECO:0000256" key="6">
    <source>
        <dbReference type="ARBA" id="ARBA00022741"/>
    </source>
</evidence>
<comment type="catalytic activity">
    <reaction evidence="12">
        <text>D-ribose + ATP = D-ribose 5-phosphate + ADP + H(+)</text>
        <dbReference type="Rhea" id="RHEA:13697"/>
        <dbReference type="ChEBI" id="CHEBI:15378"/>
        <dbReference type="ChEBI" id="CHEBI:30616"/>
        <dbReference type="ChEBI" id="CHEBI:47013"/>
        <dbReference type="ChEBI" id="CHEBI:78346"/>
        <dbReference type="ChEBI" id="CHEBI:456216"/>
        <dbReference type="EC" id="2.7.1.15"/>
    </reaction>
</comment>
<dbReference type="PRINTS" id="PR00990">
    <property type="entry name" value="RIBOKINASE"/>
</dbReference>
<feature type="binding site" evidence="12">
    <location>
        <begin position="259"/>
        <end position="260"/>
    </location>
    <ligand>
        <name>ATP</name>
        <dbReference type="ChEBI" id="CHEBI:30616"/>
    </ligand>
</feature>
<organism evidence="14 15">
    <name type="scientific">Balneatrix alpica</name>
    <dbReference type="NCBI Taxonomy" id="75684"/>
    <lineage>
        <taxon>Bacteria</taxon>
        <taxon>Pseudomonadati</taxon>
        <taxon>Pseudomonadota</taxon>
        <taxon>Gammaproteobacteria</taxon>
        <taxon>Oceanospirillales</taxon>
        <taxon>Balneatrichaceae</taxon>
        <taxon>Balneatrix</taxon>
    </lineage>
</organism>
<evidence type="ECO:0000256" key="1">
    <source>
        <dbReference type="ARBA" id="ARBA00005380"/>
    </source>
</evidence>
<feature type="binding site" evidence="12">
    <location>
        <position position="256"/>
    </location>
    <ligand>
        <name>K(+)</name>
        <dbReference type="ChEBI" id="CHEBI:29103"/>
    </ligand>
</feature>
<feature type="binding site" evidence="12">
    <location>
        <begin position="13"/>
        <end position="15"/>
    </location>
    <ligand>
        <name>substrate</name>
    </ligand>
</feature>
<comment type="subunit">
    <text evidence="12">Homodimer.</text>
</comment>
<evidence type="ECO:0000256" key="2">
    <source>
        <dbReference type="ARBA" id="ARBA00012035"/>
    </source>
</evidence>
<keyword evidence="5 12" id="KW-0479">Metal-binding</keyword>
<comment type="caution">
    <text evidence="14">The sequence shown here is derived from an EMBL/GenBank/DDBJ whole genome shotgun (WGS) entry which is preliminary data.</text>
</comment>
<dbReference type="EMBL" id="JBHLZN010000004">
    <property type="protein sequence ID" value="MFB9887368.1"/>
    <property type="molecule type" value="Genomic_DNA"/>
</dbReference>
<gene>
    <name evidence="12 14" type="primary">rbsK</name>
    <name evidence="14" type="ORF">ACFFLH_13185</name>
</gene>
<dbReference type="PANTHER" id="PTHR10584:SF166">
    <property type="entry name" value="RIBOKINASE"/>
    <property type="match status" value="1"/>
</dbReference>
<feature type="binding site" evidence="12">
    <location>
        <begin position="41"/>
        <end position="45"/>
    </location>
    <ligand>
        <name>substrate</name>
    </ligand>
</feature>
<keyword evidence="4 12" id="KW-0808">Transferase</keyword>
<comment type="caution">
    <text evidence="12">Lacks conserved residue(s) required for the propagation of feature annotation.</text>
</comment>
<feature type="binding site" evidence="12">
    <location>
        <position position="299"/>
    </location>
    <ligand>
        <name>K(+)</name>
        <dbReference type="ChEBI" id="CHEBI:29103"/>
    </ligand>
</feature>
<feature type="binding site" evidence="12">
    <location>
        <position position="260"/>
    </location>
    <ligand>
        <name>substrate</name>
    </ligand>
</feature>
<dbReference type="Gene3D" id="3.40.1190.20">
    <property type="match status" value="1"/>
</dbReference>
<feature type="binding site" evidence="12">
    <location>
        <begin position="226"/>
        <end position="231"/>
    </location>
    <ligand>
        <name>ATP</name>
        <dbReference type="ChEBI" id="CHEBI:30616"/>
    </ligand>
</feature>
<feature type="binding site" evidence="12">
    <location>
        <position position="190"/>
    </location>
    <ligand>
        <name>ATP</name>
        <dbReference type="ChEBI" id="CHEBI:30616"/>
    </ligand>
</feature>
<proteinExistence type="inferred from homology"/>
<evidence type="ECO:0000256" key="3">
    <source>
        <dbReference type="ARBA" id="ARBA00016943"/>
    </source>
</evidence>
<name>A0ABV5ZFI2_9GAMM</name>
<keyword evidence="7 12" id="KW-0418">Kinase</keyword>
<keyword evidence="9 12" id="KW-0460">Magnesium</keyword>
<feature type="binding site" evidence="12">
    <location>
        <position position="293"/>
    </location>
    <ligand>
        <name>K(+)</name>
        <dbReference type="ChEBI" id="CHEBI:29103"/>
    </ligand>
</feature>
<evidence type="ECO:0000256" key="4">
    <source>
        <dbReference type="ARBA" id="ARBA00022679"/>
    </source>
</evidence>
<dbReference type="InterPro" id="IPR011877">
    <property type="entry name" value="Ribokinase"/>
</dbReference>
<comment type="activity regulation">
    <text evidence="12">Activated by a monovalent cation that binds near, but not in, the active site. The most likely occupant of the site in vivo is potassium. Ion binding induces a conformational change that may alter substrate affinity.</text>
</comment>
<evidence type="ECO:0000256" key="11">
    <source>
        <dbReference type="ARBA" id="ARBA00023277"/>
    </source>
</evidence>
<dbReference type="GO" id="GO:0004747">
    <property type="term" value="F:ribokinase activity"/>
    <property type="evidence" value="ECO:0007669"/>
    <property type="project" value="UniProtKB-EC"/>
</dbReference>
<keyword evidence="10 12" id="KW-0630">Potassium</keyword>
<evidence type="ECO:0000256" key="10">
    <source>
        <dbReference type="ARBA" id="ARBA00022958"/>
    </source>
</evidence>
<evidence type="ECO:0000256" key="5">
    <source>
        <dbReference type="ARBA" id="ARBA00022723"/>
    </source>
</evidence>
<evidence type="ECO:0000259" key="13">
    <source>
        <dbReference type="Pfam" id="PF00294"/>
    </source>
</evidence>
<evidence type="ECO:0000256" key="7">
    <source>
        <dbReference type="ARBA" id="ARBA00022777"/>
    </source>
</evidence>
<dbReference type="CDD" id="cd01174">
    <property type="entry name" value="ribokinase"/>
    <property type="match status" value="1"/>
</dbReference>
<dbReference type="HAMAP" id="MF_01987">
    <property type="entry name" value="Ribokinase"/>
    <property type="match status" value="1"/>
</dbReference>
<evidence type="ECO:0000256" key="9">
    <source>
        <dbReference type="ARBA" id="ARBA00022842"/>
    </source>
</evidence>
<comment type="similarity">
    <text evidence="12">Belongs to the carbohydrate kinase PfkB family. Ribokinase subfamily.</text>
</comment>
<evidence type="ECO:0000313" key="14">
    <source>
        <dbReference type="EMBL" id="MFB9887368.1"/>
    </source>
</evidence>
<dbReference type="Pfam" id="PF00294">
    <property type="entry name" value="PfkB"/>
    <property type="match status" value="1"/>
</dbReference>
<comment type="similarity">
    <text evidence="1">Belongs to the carbohydrate kinase pfkB family.</text>
</comment>
<feature type="domain" description="Carbohydrate kinase PfkB" evidence="13">
    <location>
        <begin position="6"/>
        <end position="301"/>
    </location>
</feature>
<dbReference type="InterPro" id="IPR029056">
    <property type="entry name" value="Ribokinase-like"/>
</dbReference>
<protein>
    <recommendedName>
        <fullName evidence="3 12">Ribokinase</fullName>
        <shortName evidence="12">RK</shortName>
        <ecNumber evidence="2 12">2.7.1.15</ecNumber>
    </recommendedName>
</protein>
<feature type="binding site" evidence="12">
    <location>
        <position position="144"/>
    </location>
    <ligand>
        <name>substrate</name>
    </ligand>
</feature>
<evidence type="ECO:0000256" key="8">
    <source>
        <dbReference type="ARBA" id="ARBA00022840"/>
    </source>
</evidence>
<dbReference type="RefSeq" id="WP_027314068.1">
    <property type="nucleotide sequence ID" value="NZ_JBHLZN010000004.1"/>
</dbReference>
<comment type="subcellular location">
    <subcellularLocation>
        <location evidence="12">Cytoplasm</location>
    </subcellularLocation>
</comment>
<dbReference type="SUPFAM" id="SSF53613">
    <property type="entry name" value="Ribokinase-like"/>
    <property type="match status" value="1"/>
</dbReference>
<feature type="binding site" evidence="12">
    <location>
        <position position="254"/>
    </location>
    <ligand>
        <name>K(+)</name>
        <dbReference type="ChEBI" id="CHEBI:29103"/>
    </ligand>
</feature>
<dbReference type="Proteomes" id="UP001589628">
    <property type="component" value="Unassembled WGS sequence"/>
</dbReference>
<sequence>MTDACLTVLGSINLDHVIRLPRFPAPGETLSGEDYLQVPGGKGANQAIAAVRMRQGQLPVNFIACLGQEAAGQALLDYFRAEGLNTDGISSVSQATGVALIYVNQQGENCIALHPGANQSLTAERVRQQQARLLASQLLLMQLESPIEALIEAARIVKSAGGKVMLNPAPAPAGALDPALLALVDILTPNQHEASQLTGIAVTDAASAAEAAAHLHQAGVEQVIITLGSQGLYASSRDTSQGQHYPAFVVEPLDTTAAGDTFNGALAIALVEGNSLPEALPLAQAAAAISVTRAGAQTSIPRRAEVERQAQAHAWW</sequence>
<keyword evidence="15" id="KW-1185">Reference proteome</keyword>
<accession>A0ABV5ZFI2</accession>
<dbReference type="PROSITE" id="PS00584">
    <property type="entry name" value="PFKB_KINASES_2"/>
    <property type="match status" value="1"/>
</dbReference>
<dbReference type="NCBIfam" id="TIGR02152">
    <property type="entry name" value="D_ribokin_bact"/>
    <property type="match status" value="1"/>
</dbReference>
<feature type="active site" description="Proton acceptor" evidence="12">
    <location>
        <position position="260"/>
    </location>
</feature>
<dbReference type="PANTHER" id="PTHR10584">
    <property type="entry name" value="SUGAR KINASE"/>
    <property type="match status" value="1"/>
</dbReference>
<dbReference type="NCBIfam" id="NF008353">
    <property type="entry name" value="PRK11142.1"/>
    <property type="match status" value="1"/>
</dbReference>
<dbReference type="InterPro" id="IPR002173">
    <property type="entry name" value="Carboh/pur_kinase_PfkB_CS"/>
</dbReference>
<keyword evidence="8 12" id="KW-0067">ATP-binding</keyword>
<feature type="binding site" evidence="12">
    <location>
        <position position="295"/>
    </location>
    <ligand>
        <name>K(+)</name>
        <dbReference type="ChEBI" id="CHEBI:29103"/>
    </ligand>
</feature>
<dbReference type="EC" id="2.7.1.15" evidence="2 12"/>
<evidence type="ECO:0000313" key="15">
    <source>
        <dbReference type="Proteomes" id="UP001589628"/>
    </source>
</evidence>
<comment type="pathway">
    <text evidence="12">Carbohydrate metabolism; D-ribose degradation; D-ribose 5-phosphate from beta-D-ribopyranose: step 2/2.</text>
</comment>
<keyword evidence="12" id="KW-0963">Cytoplasm</keyword>
<evidence type="ECO:0000256" key="12">
    <source>
        <dbReference type="HAMAP-Rule" id="MF_01987"/>
    </source>
</evidence>
<reference evidence="14 15" key="1">
    <citation type="submission" date="2024-09" db="EMBL/GenBank/DDBJ databases">
        <authorList>
            <person name="Sun Q."/>
            <person name="Mori K."/>
        </authorList>
    </citation>
    <scope>NUCLEOTIDE SEQUENCE [LARGE SCALE GENOMIC DNA]</scope>
    <source>
        <strain evidence="14 15">ATCC 51285</strain>
    </source>
</reference>
<dbReference type="InterPro" id="IPR002139">
    <property type="entry name" value="Ribo/fructo_kinase"/>
</dbReference>